<protein>
    <submittedName>
        <fullName evidence="1">Uncharacterized protein</fullName>
    </submittedName>
</protein>
<evidence type="ECO:0000313" key="1">
    <source>
        <dbReference type="EMBL" id="GGM84464.1"/>
    </source>
</evidence>
<keyword evidence="2" id="KW-1185">Reference proteome</keyword>
<evidence type="ECO:0000313" key="2">
    <source>
        <dbReference type="Proteomes" id="UP000637578"/>
    </source>
</evidence>
<gene>
    <name evidence="1" type="ORF">GCM10012275_63970</name>
</gene>
<name>A0A8J3CKP0_9PSEU</name>
<accession>A0A8J3CKP0</accession>
<comment type="caution">
    <text evidence="1">The sequence shown here is derived from an EMBL/GenBank/DDBJ whole genome shotgun (WGS) entry which is preliminary data.</text>
</comment>
<dbReference type="EMBL" id="BMMK01000072">
    <property type="protein sequence ID" value="GGM84464.1"/>
    <property type="molecule type" value="Genomic_DNA"/>
</dbReference>
<organism evidence="1 2">
    <name type="scientific">Longimycelium tulufanense</name>
    <dbReference type="NCBI Taxonomy" id="907463"/>
    <lineage>
        <taxon>Bacteria</taxon>
        <taxon>Bacillati</taxon>
        <taxon>Actinomycetota</taxon>
        <taxon>Actinomycetes</taxon>
        <taxon>Pseudonocardiales</taxon>
        <taxon>Pseudonocardiaceae</taxon>
        <taxon>Longimycelium</taxon>
    </lineage>
</organism>
<reference evidence="1" key="1">
    <citation type="journal article" date="2014" name="Int. J. Syst. Evol. Microbiol.">
        <title>Complete genome sequence of Corynebacterium casei LMG S-19264T (=DSM 44701T), isolated from a smear-ripened cheese.</title>
        <authorList>
            <consortium name="US DOE Joint Genome Institute (JGI-PGF)"/>
            <person name="Walter F."/>
            <person name="Albersmeier A."/>
            <person name="Kalinowski J."/>
            <person name="Ruckert C."/>
        </authorList>
    </citation>
    <scope>NUCLEOTIDE SEQUENCE</scope>
    <source>
        <strain evidence="1">CGMCC 4.5737</strain>
    </source>
</reference>
<dbReference type="RefSeq" id="WP_189062175.1">
    <property type="nucleotide sequence ID" value="NZ_BMMK01000072.1"/>
</dbReference>
<dbReference type="Proteomes" id="UP000637578">
    <property type="component" value="Unassembled WGS sequence"/>
</dbReference>
<reference evidence="1" key="2">
    <citation type="submission" date="2020-09" db="EMBL/GenBank/DDBJ databases">
        <authorList>
            <person name="Sun Q."/>
            <person name="Zhou Y."/>
        </authorList>
    </citation>
    <scope>NUCLEOTIDE SEQUENCE</scope>
    <source>
        <strain evidence="1">CGMCC 4.5737</strain>
    </source>
</reference>
<dbReference type="AlphaFoldDB" id="A0A8J3CKP0"/>
<sequence length="84" mass="9142">MSEAHPVDDLGRLSFRTAGQLRLLAERLTTLDWQPDGYTPADLARLADALGGMALRCALDTGNTALLSELTGRHVRDLTDDDHP</sequence>
<proteinExistence type="predicted"/>